<sequence>MTELYFDDPAAGSVGSKNATPVIETTGKDVDTPVKVAETLGQEISNDKNL</sequence>
<organism evidence="2 3">
    <name type="scientific">Trifolium medium</name>
    <dbReference type="NCBI Taxonomy" id="97028"/>
    <lineage>
        <taxon>Eukaryota</taxon>
        <taxon>Viridiplantae</taxon>
        <taxon>Streptophyta</taxon>
        <taxon>Embryophyta</taxon>
        <taxon>Tracheophyta</taxon>
        <taxon>Spermatophyta</taxon>
        <taxon>Magnoliopsida</taxon>
        <taxon>eudicotyledons</taxon>
        <taxon>Gunneridae</taxon>
        <taxon>Pentapetalae</taxon>
        <taxon>rosids</taxon>
        <taxon>fabids</taxon>
        <taxon>Fabales</taxon>
        <taxon>Fabaceae</taxon>
        <taxon>Papilionoideae</taxon>
        <taxon>50 kb inversion clade</taxon>
        <taxon>NPAAA clade</taxon>
        <taxon>Hologalegina</taxon>
        <taxon>IRL clade</taxon>
        <taxon>Trifolieae</taxon>
        <taxon>Trifolium</taxon>
    </lineage>
</organism>
<protein>
    <submittedName>
        <fullName evidence="2">Uncharacterized protein</fullName>
    </submittedName>
</protein>
<evidence type="ECO:0000256" key="1">
    <source>
        <dbReference type="SAM" id="MobiDB-lite"/>
    </source>
</evidence>
<dbReference type="AlphaFoldDB" id="A0A392V805"/>
<evidence type="ECO:0000313" key="3">
    <source>
        <dbReference type="Proteomes" id="UP000265520"/>
    </source>
</evidence>
<comment type="caution">
    <text evidence="2">The sequence shown here is derived from an EMBL/GenBank/DDBJ whole genome shotgun (WGS) entry which is preliminary data.</text>
</comment>
<dbReference type="Proteomes" id="UP000265520">
    <property type="component" value="Unassembled WGS sequence"/>
</dbReference>
<name>A0A392V805_9FABA</name>
<accession>A0A392V805</accession>
<reference evidence="2 3" key="1">
    <citation type="journal article" date="2018" name="Front. Plant Sci.">
        <title>Red Clover (Trifolium pratense) and Zigzag Clover (T. medium) - A Picture of Genomic Similarities and Differences.</title>
        <authorList>
            <person name="Dluhosova J."/>
            <person name="Istvanek J."/>
            <person name="Nedelnik J."/>
            <person name="Repkova J."/>
        </authorList>
    </citation>
    <scope>NUCLEOTIDE SEQUENCE [LARGE SCALE GENOMIC DNA]</scope>
    <source>
        <strain evidence="3">cv. 10/8</strain>
        <tissue evidence="2">Leaf</tissue>
    </source>
</reference>
<keyword evidence="3" id="KW-1185">Reference proteome</keyword>
<evidence type="ECO:0000313" key="2">
    <source>
        <dbReference type="EMBL" id="MCI83592.1"/>
    </source>
</evidence>
<feature type="region of interest" description="Disordered" evidence="1">
    <location>
        <begin position="1"/>
        <end position="26"/>
    </location>
</feature>
<dbReference type="EMBL" id="LXQA011070743">
    <property type="protein sequence ID" value="MCI83592.1"/>
    <property type="molecule type" value="Genomic_DNA"/>
</dbReference>
<feature type="non-terminal residue" evidence="2">
    <location>
        <position position="50"/>
    </location>
</feature>
<proteinExistence type="predicted"/>